<dbReference type="PROSITE" id="PS50108">
    <property type="entry name" value="CRIB"/>
    <property type="match status" value="1"/>
</dbReference>
<gene>
    <name evidence="3" type="ORF">Cni_G23913</name>
</gene>
<feature type="compositionally biased region" description="Polar residues" evidence="1">
    <location>
        <begin position="85"/>
        <end position="103"/>
    </location>
</feature>
<feature type="domain" description="CRIB" evidence="2">
    <location>
        <begin position="29"/>
        <end position="42"/>
    </location>
</feature>
<keyword evidence="4" id="KW-1185">Reference proteome</keyword>
<dbReference type="InterPro" id="IPR000095">
    <property type="entry name" value="CRIB_dom"/>
</dbReference>
<accession>A0AAQ3KTZ3</accession>
<proteinExistence type="predicted"/>
<feature type="compositionally biased region" description="Low complexity" evidence="1">
    <location>
        <begin position="117"/>
        <end position="128"/>
    </location>
</feature>
<dbReference type="Gene3D" id="3.90.810.10">
    <property type="entry name" value="CRIB domain"/>
    <property type="match status" value="1"/>
</dbReference>
<evidence type="ECO:0000313" key="3">
    <source>
        <dbReference type="EMBL" id="WOL15132.1"/>
    </source>
</evidence>
<organism evidence="3 4">
    <name type="scientific">Canna indica</name>
    <name type="common">Indian-shot</name>
    <dbReference type="NCBI Taxonomy" id="4628"/>
    <lineage>
        <taxon>Eukaryota</taxon>
        <taxon>Viridiplantae</taxon>
        <taxon>Streptophyta</taxon>
        <taxon>Embryophyta</taxon>
        <taxon>Tracheophyta</taxon>
        <taxon>Spermatophyta</taxon>
        <taxon>Magnoliopsida</taxon>
        <taxon>Liliopsida</taxon>
        <taxon>Zingiberales</taxon>
        <taxon>Cannaceae</taxon>
        <taxon>Canna</taxon>
    </lineage>
</organism>
<name>A0AAQ3KTZ3_9LILI</name>
<feature type="compositionally biased region" description="Basic residues" evidence="1">
    <location>
        <begin position="105"/>
        <end position="114"/>
    </location>
</feature>
<evidence type="ECO:0000313" key="4">
    <source>
        <dbReference type="Proteomes" id="UP001327560"/>
    </source>
</evidence>
<evidence type="ECO:0000256" key="1">
    <source>
        <dbReference type="SAM" id="MobiDB-lite"/>
    </source>
</evidence>
<dbReference type="EMBL" id="CP136896">
    <property type="protein sequence ID" value="WOL15132.1"/>
    <property type="molecule type" value="Genomic_DNA"/>
</dbReference>
<sequence>MAAKVKGFFKEGFRHVTEIFVVKEPEMEIGFPTDVKHVAHIGWDGGSSVQDSPSWMNDFKTSESKPAEQAKETADEVEHEKPRGTRQSLPTSEDGSVHSDQNQKAPKKKRKKHKGSSDQSSSTRSSRTSKLKASQTNAMGDDTDQLRGV</sequence>
<reference evidence="3 4" key="1">
    <citation type="submission" date="2023-10" db="EMBL/GenBank/DDBJ databases">
        <title>Chromosome-scale genome assembly provides insights into flower coloration mechanisms of Canna indica.</title>
        <authorList>
            <person name="Li C."/>
        </authorList>
    </citation>
    <scope>NUCLEOTIDE SEQUENCE [LARGE SCALE GENOMIC DNA]</scope>
    <source>
        <tissue evidence="3">Flower</tissue>
    </source>
</reference>
<dbReference type="CDD" id="cd00132">
    <property type="entry name" value="CRIB"/>
    <property type="match status" value="1"/>
</dbReference>
<dbReference type="SMART" id="SM00285">
    <property type="entry name" value="PBD"/>
    <property type="match status" value="1"/>
</dbReference>
<feature type="region of interest" description="Disordered" evidence="1">
    <location>
        <begin position="41"/>
        <end position="149"/>
    </location>
</feature>
<dbReference type="PANTHER" id="PTHR46325:SF20">
    <property type="entry name" value="CRIB DOMAIN-CONTAINING PROTEIN RIC10"/>
    <property type="match status" value="1"/>
</dbReference>
<dbReference type="Pfam" id="PF00786">
    <property type="entry name" value="PBD"/>
    <property type="match status" value="1"/>
</dbReference>
<dbReference type="Proteomes" id="UP001327560">
    <property type="component" value="Chromosome 7"/>
</dbReference>
<dbReference type="AlphaFoldDB" id="A0AAQ3KTZ3"/>
<feature type="compositionally biased region" description="Basic and acidic residues" evidence="1">
    <location>
        <begin position="60"/>
        <end position="83"/>
    </location>
</feature>
<dbReference type="PANTHER" id="PTHR46325">
    <property type="entry name" value="CRIB DOMAIN-CONTAINING PROTEIN RIC8"/>
    <property type="match status" value="1"/>
</dbReference>
<dbReference type="InterPro" id="IPR036936">
    <property type="entry name" value="CRIB_dom_sf"/>
</dbReference>
<protein>
    <submittedName>
        <fullName evidence="3">CRIB domain-containing protein RIC10 isoform X1</fullName>
    </submittedName>
</protein>
<evidence type="ECO:0000259" key="2">
    <source>
        <dbReference type="PROSITE" id="PS50108"/>
    </source>
</evidence>